<dbReference type="Pfam" id="PF13279">
    <property type="entry name" value="4HBT_2"/>
    <property type="match status" value="1"/>
</dbReference>
<evidence type="ECO:0000313" key="1">
    <source>
        <dbReference type="EMBL" id="ASD64796.1"/>
    </source>
</evidence>
<proteinExistence type="predicted"/>
<dbReference type="SUPFAM" id="SSF54637">
    <property type="entry name" value="Thioesterase/thiol ester dehydrase-isomerase"/>
    <property type="match status" value="1"/>
</dbReference>
<dbReference type="RefSeq" id="WP_088566231.1">
    <property type="nucleotide sequence ID" value="NZ_CP020946.1"/>
</dbReference>
<dbReference type="PANTHER" id="PTHR12475:SF4">
    <property type="entry name" value="PROTEIN THEM6"/>
    <property type="match status" value="1"/>
</dbReference>
<reference evidence="1 2" key="1">
    <citation type="submission" date="2017-04" db="EMBL/GenBank/DDBJ databases">
        <title>Whole genome sequence of Bdellovibrio bacteriovorus strain SSB218315.</title>
        <authorList>
            <person name="Oyedara O."/>
            <person name="Rodriguez-Perez M.A."/>
        </authorList>
    </citation>
    <scope>NUCLEOTIDE SEQUENCE [LARGE SCALE GENOMIC DNA]</scope>
    <source>
        <strain evidence="1 2">SSB218315</strain>
    </source>
</reference>
<dbReference type="CDD" id="cd00586">
    <property type="entry name" value="4HBT"/>
    <property type="match status" value="1"/>
</dbReference>
<accession>A0A1Z3NBH3</accession>
<evidence type="ECO:0000313" key="2">
    <source>
        <dbReference type="Proteomes" id="UP000197003"/>
    </source>
</evidence>
<dbReference type="AlphaFoldDB" id="A0A1Z3NBH3"/>
<dbReference type="PANTHER" id="PTHR12475">
    <property type="match status" value="1"/>
</dbReference>
<gene>
    <name evidence="1" type="ORF">B9G79_15110</name>
</gene>
<dbReference type="Gene3D" id="3.10.129.10">
    <property type="entry name" value="Hotdog Thioesterase"/>
    <property type="match status" value="1"/>
</dbReference>
<protein>
    <submittedName>
        <fullName evidence="1">Thioesterase</fullName>
    </submittedName>
</protein>
<organism evidence="1 2">
    <name type="scientific">Bdellovibrio bacteriovorus</name>
    <dbReference type="NCBI Taxonomy" id="959"/>
    <lineage>
        <taxon>Bacteria</taxon>
        <taxon>Pseudomonadati</taxon>
        <taxon>Bdellovibrionota</taxon>
        <taxon>Bdellovibrionia</taxon>
        <taxon>Bdellovibrionales</taxon>
        <taxon>Pseudobdellovibrionaceae</taxon>
        <taxon>Bdellovibrio</taxon>
    </lineage>
</organism>
<dbReference type="InterPro" id="IPR029069">
    <property type="entry name" value="HotDog_dom_sf"/>
</dbReference>
<dbReference type="InterPro" id="IPR051490">
    <property type="entry name" value="THEM6_lcsJ_thioesterase"/>
</dbReference>
<name>A0A1Z3NBH3_BDEBC</name>
<dbReference type="EMBL" id="CP020946">
    <property type="protein sequence ID" value="ASD64796.1"/>
    <property type="molecule type" value="Genomic_DNA"/>
</dbReference>
<sequence>MNLFFRLLHVLIFSRFRSRVGIMDECATPFRVWPTDLDVLRHMNNGVYLSLQDLARTDYMIRAQAAGAISAQGWYPVVASETIRFRRSLKVFQKFTLHTRLITWDDKYLYLEHKFMSRGELIAIGMIRARFLSKKGGTVSPAELMKAVGENLTAPAMPEYLQSWITADQGQSKAAGV</sequence>
<dbReference type="Proteomes" id="UP000197003">
    <property type="component" value="Chromosome"/>
</dbReference>
<dbReference type="OrthoDB" id="3727779at2"/>